<feature type="compositionally biased region" description="Basic and acidic residues" evidence="1">
    <location>
        <begin position="635"/>
        <end position="647"/>
    </location>
</feature>
<protein>
    <recommendedName>
        <fullName evidence="4">Integral membrane protein</fullName>
    </recommendedName>
</protein>
<feature type="compositionally biased region" description="Pro residues" evidence="1">
    <location>
        <begin position="135"/>
        <end position="147"/>
    </location>
</feature>
<feature type="region of interest" description="Disordered" evidence="1">
    <location>
        <begin position="607"/>
        <end position="660"/>
    </location>
</feature>
<keyword evidence="3" id="KW-1185">Reference proteome</keyword>
<accession>A0ABM5R928</accession>
<sequence>MPGTDRFRAGPGRRPRSGPPSPARVGETGRARRNGGCMSTEARRASLPPHLRTPPRPQTPPHHPEIPPRPEAPPRTDPGPPSAPTPGADGTPRPDAAGPPVSGAAWGSDAAPGPESSDRSGSAPDPATSSGRAVPPRPAREPAPGPDSAPGFGGASRPASGPRPDDASGPRTSAGAQAAPRPASGPGPDVSFTAAVPRSPVPPHPGTPPRPAVPPRPAQTPAGERGEAAEPGAPGRTGGAGTPASTAGRDGRDGRGTSTAPDDGRDGNGTGPGARTRYPRFRLGDSRAADSAPPPSPSARFPDAAPTVGRDAPRGDGAAQAPSRRPGAPARTPTETTARLRPIPAAPHAETAAGTDVPAPRAAVPPPGPAAPRTPDPALSWSTPYEARPRVSFGEPEGYDGLARPRPLGGRPRPQVVAAAVCLVLGVGLLTGAVTGSWLAGDSGDDGARSAYTEAGDLWHSVPVDQLFPPTVQGKGAGPGGADRTWTRVAVAPDGDCAGAFDRLLAKVLDPVGCARLLRATYTDATQSHVTTVGLLFTKADAAAMTSLAGRFEKEGLGRRDDLMPLPYQAKDTVAEGFGAPQRGSWTVSVLTDAPVVVYAVSGWADGRTVDEPEPAEEAIESGAASAPAQAGLGHEAKGLADRVERALRRHVGAPTEQPS</sequence>
<feature type="compositionally biased region" description="Low complexity" evidence="1">
    <location>
        <begin position="621"/>
        <end position="632"/>
    </location>
</feature>
<feature type="compositionally biased region" description="Low complexity" evidence="1">
    <location>
        <begin position="219"/>
        <end position="234"/>
    </location>
</feature>
<reference evidence="3" key="1">
    <citation type="submission" date="2014-08" db="EMBL/GenBank/DDBJ databases">
        <title>Complete genome sequence of Streptomyces lividans TK24.</title>
        <authorList>
            <consortium name="StrepSynth"/>
            <person name="Ruckert C."/>
            <person name="Fridjonson O.H."/>
            <person name="Lambert C."/>
            <person name="van Wezel G.P."/>
            <person name="Bernaerts K."/>
            <person name="Anne J."/>
            <person name="Economou A."/>
            <person name="Kalinowski J."/>
        </authorList>
    </citation>
    <scope>NUCLEOTIDE SEQUENCE [LARGE SCALE GENOMIC DNA]</scope>
    <source>
        <strain evidence="3">TK24</strain>
    </source>
</reference>
<feature type="compositionally biased region" description="Pro residues" evidence="1">
    <location>
        <begin position="75"/>
        <end position="84"/>
    </location>
</feature>
<feature type="compositionally biased region" description="Pro residues" evidence="1">
    <location>
        <begin position="363"/>
        <end position="375"/>
    </location>
</feature>
<evidence type="ECO:0000313" key="2">
    <source>
        <dbReference type="EMBL" id="AIJ16839.2"/>
    </source>
</evidence>
<proteinExistence type="predicted"/>
<feature type="compositionally biased region" description="Pro residues" evidence="1">
    <location>
        <begin position="199"/>
        <end position="218"/>
    </location>
</feature>
<feature type="compositionally biased region" description="Basic and acidic residues" evidence="1">
    <location>
        <begin position="62"/>
        <end position="74"/>
    </location>
</feature>
<feature type="compositionally biased region" description="Low complexity" evidence="1">
    <location>
        <begin position="318"/>
        <end position="342"/>
    </location>
</feature>
<evidence type="ECO:0000313" key="3">
    <source>
        <dbReference type="Proteomes" id="UP000028682"/>
    </source>
</evidence>
<feature type="region of interest" description="Disordered" evidence="1">
    <location>
        <begin position="1"/>
        <end position="407"/>
    </location>
</feature>
<dbReference type="Proteomes" id="UP000028682">
    <property type="component" value="Chromosome"/>
</dbReference>
<dbReference type="EMBL" id="CP009124">
    <property type="protein sequence ID" value="AIJ16839.2"/>
    <property type="molecule type" value="Genomic_DNA"/>
</dbReference>
<feature type="compositionally biased region" description="Pro residues" evidence="1">
    <location>
        <begin position="51"/>
        <end position="61"/>
    </location>
</feature>
<organism evidence="2 3">
    <name type="scientific">Streptomyces lividans TK24</name>
    <dbReference type="NCBI Taxonomy" id="457428"/>
    <lineage>
        <taxon>Bacteria</taxon>
        <taxon>Bacillati</taxon>
        <taxon>Actinomycetota</taxon>
        <taxon>Actinomycetes</taxon>
        <taxon>Kitasatosporales</taxon>
        <taxon>Streptomycetaceae</taxon>
        <taxon>Streptomyces</taxon>
    </lineage>
</organism>
<name>A0ABM5R928_STRLI</name>
<evidence type="ECO:0008006" key="4">
    <source>
        <dbReference type="Google" id="ProtNLM"/>
    </source>
</evidence>
<evidence type="ECO:0000256" key="1">
    <source>
        <dbReference type="SAM" id="MobiDB-lite"/>
    </source>
</evidence>
<gene>
    <name evidence="2" type="ORF">SLIV_29700</name>
</gene>